<dbReference type="InterPro" id="IPR004873">
    <property type="entry name" value="BURP_dom"/>
</dbReference>
<dbReference type="Pfam" id="PF03181">
    <property type="entry name" value="BURP"/>
    <property type="match status" value="1"/>
</dbReference>
<sequence length="276" mass="30471">MEFRCAVAMLFTLALVGGSCHGRELIPDEDYWQAVWPNTPIPNTLKDLLKPGAEDSEINNVPMKVEDTPQYPNIFFFENELFPGKKMNMKFIKHLSAQPIGERAWVKQVKSLGTPSFTFEDLCLSGAAKGEDKFCAKSLATLIGFAVSKLGKNIQPLSSSFLINQSDEYTIEGAQNLGDKAVMCHRLNFQSTVFYCHEIHATTAYLVPLVAADGTRTQALAVCHHDTTGMNAEGLYELIKSKPGTDTVCHFLGNKSVMWVPNLAVNNVYNNGNMAN</sequence>
<dbReference type="PANTHER" id="PTHR31236:SF39">
    <property type="entry name" value="EMBRYONIC ABUNDANT-LIKE PROTEIN"/>
    <property type="match status" value="1"/>
</dbReference>
<dbReference type="EMBL" id="JASCZI010121123">
    <property type="protein sequence ID" value="MED6159920.1"/>
    <property type="molecule type" value="Genomic_DNA"/>
</dbReference>
<keyword evidence="4" id="KW-1185">Reference proteome</keyword>
<dbReference type="InterPro" id="IPR044816">
    <property type="entry name" value="BURP"/>
</dbReference>
<dbReference type="PROSITE" id="PS51257">
    <property type="entry name" value="PROKAR_LIPOPROTEIN"/>
    <property type="match status" value="1"/>
</dbReference>
<proteinExistence type="predicted"/>
<evidence type="ECO:0000259" key="2">
    <source>
        <dbReference type="PROSITE" id="PS51277"/>
    </source>
</evidence>
<evidence type="ECO:0000256" key="1">
    <source>
        <dbReference type="SAM" id="SignalP"/>
    </source>
</evidence>
<dbReference type="PROSITE" id="PS51277">
    <property type="entry name" value="BURP"/>
    <property type="match status" value="1"/>
</dbReference>
<reference evidence="3 4" key="1">
    <citation type="journal article" date="2023" name="Plants (Basel)">
        <title>Bridging the Gap: Combining Genomics and Transcriptomics Approaches to Understand Stylosanthes scabra, an Orphan Legume from the Brazilian Caatinga.</title>
        <authorList>
            <person name="Ferreira-Neto J.R.C."/>
            <person name="da Silva M.D."/>
            <person name="Binneck E."/>
            <person name="de Melo N.F."/>
            <person name="da Silva R.H."/>
            <person name="de Melo A.L.T.M."/>
            <person name="Pandolfi V."/>
            <person name="Bustamante F.O."/>
            <person name="Brasileiro-Vidal A.C."/>
            <person name="Benko-Iseppon A.M."/>
        </authorList>
    </citation>
    <scope>NUCLEOTIDE SEQUENCE [LARGE SCALE GENOMIC DNA]</scope>
    <source>
        <tissue evidence="3">Leaves</tissue>
    </source>
</reference>
<comment type="caution">
    <text evidence="3">The sequence shown here is derived from an EMBL/GenBank/DDBJ whole genome shotgun (WGS) entry which is preliminary data.</text>
</comment>
<dbReference type="SMART" id="SM01045">
    <property type="entry name" value="BURP"/>
    <property type="match status" value="1"/>
</dbReference>
<feature type="chain" id="PRO_5045490847" description="BURP domain-containing protein" evidence="1">
    <location>
        <begin position="23"/>
        <end position="276"/>
    </location>
</feature>
<feature type="signal peptide" evidence="1">
    <location>
        <begin position="1"/>
        <end position="22"/>
    </location>
</feature>
<feature type="domain" description="BURP" evidence="2">
    <location>
        <begin position="75"/>
        <end position="262"/>
    </location>
</feature>
<name>A0ABU6UHW1_9FABA</name>
<evidence type="ECO:0000313" key="4">
    <source>
        <dbReference type="Proteomes" id="UP001341840"/>
    </source>
</evidence>
<accession>A0ABU6UHW1</accession>
<dbReference type="Proteomes" id="UP001341840">
    <property type="component" value="Unassembled WGS sequence"/>
</dbReference>
<dbReference type="PANTHER" id="PTHR31236">
    <property type="entry name" value="BURP DOMAIN PROTEIN USPL1-LIKE"/>
    <property type="match status" value="1"/>
</dbReference>
<protein>
    <recommendedName>
        <fullName evidence="2">BURP domain-containing protein</fullName>
    </recommendedName>
</protein>
<gene>
    <name evidence="3" type="ORF">PIB30_046751</name>
</gene>
<organism evidence="3 4">
    <name type="scientific">Stylosanthes scabra</name>
    <dbReference type="NCBI Taxonomy" id="79078"/>
    <lineage>
        <taxon>Eukaryota</taxon>
        <taxon>Viridiplantae</taxon>
        <taxon>Streptophyta</taxon>
        <taxon>Embryophyta</taxon>
        <taxon>Tracheophyta</taxon>
        <taxon>Spermatophyta</taxon>
        <taxon>Magnoliopsida</taxon>
        <taxon>eudicotyledons</taxon>
        <taxon>Gunneridae</taxon>
        <taxon>Pentapetalae</taxon>
        <taxon>rosids</taxon>
        <taxon>fabids</taxon>
        <taxon>Fabales</taxon>
        <taxon>Fabaceae</taxon>
        <taxon>Papilionoideae</taxon>
        <taxon>50 kb inversion clade</taxon>
        <taxon>dalbergioids sensu lato</taxon>
        <taxon>Dalbergieae</taxon>
        <taxon>Pterocarpus clade</taxon>
        <taxon>Stylosanthes</taxon>
    </lineage>
</organism>
<evidence type="ECO:0000313" key="3">
    <source>
        <dbReference type="EMBL" id="MED6159920.1"/>
    </source>
</evidence>
<keyword evidence="1" id="KW-0732">Signal</keyword>